<dbReference type="PROSITE" id="PS50088">
    <property type="entry name" value="ANK_REPEAT"/>
    <property type="match status" value="10"/>
</dbReference>
<dbReference type="Gene3D" id="1.25.40.20">
    <property type="entry name" value="Ankyrin repeat-containing domain"/>
    <property type="match status" value="3"/>
</dbReference>
<feature type="repeat" description="ANK" evidence="3">
    <location>
        <begin position="806"/>
        <end position="832"/>
    </location>
</feature>
<dbReference type="PANTHER" id="PTHR24198">
    <property type="entry name" value="ANKYRIN REPEAT AND PROTEIN KINASE DOMAIN-CONTAINING PROTEIN"/>
    <property type="match status" value="1"/>
</dbReference>
<feature type="repeat" description="ANK" evidence="3">
    <location>
        <begin position="773"/>
        <end position="805"/>
    </location>
</feature>
<keyword evidence="4" id="KW-0175">Coiled coil</keyword>
<dbReference type="AlphaFoldDB" id="A0A6J8DLN1"/>
<keyword evidence="1" id="KW-0677">Repeat</keyword>
<feature type="transmembrane region" description="Helical" evidence="5">
    <location>
        <begin position="31"/>
        <end position="50"/>
    </location>
</feature>
<organism evidence="7 8">
    <name type="scientific">Mytilus coruscus</name>
    <name type="common">Sea mussel</name>
    <dbReference type="NCBI Taxonomy" id="42192"/>
    <lineage>
        <taxon>Eukaryota</taxon>
        <taxon>Metazoa</taxon>
        <taxon>Spiralia</taxon>
        <taxon>Lophotrochozoa</taxon>
        <taxon>Mollusca</taxon>
        <taxon>Bivalvia</taxon>
        <taxon>Autobranchia</taxon>
        <taxon>Pteriomorphia</taxon>
        <taxon>Mytilida</taxon>
        <taxon>Mytiloidea</taxon>
        <taxon>Mytilidae</taxon>
        <taxon>Mytilinae</taxon>
        <taxon>Mytilus</taxon>
    </lineage>
</organism>
<accession>A0A6J8DLN1</accession>
<dbReference type="SUPFAM" id="SSF48403">
    <property type="entry name" value="Ankyrin repeat"/>
    <property type="match status" value="2"/>
</dbReference>
<dbReference type="Pfam" id="PF12796">
    <property type="entry name" value="Ank_2"/>
    <property type="match status" value="3"/>
</dbReference>
<keyword evidence="8" id="KW-1185">Reference proteome</keyword>
<dbReference type="Pfam" id="PF00023">
    <property type="entry name" value="Ank"/>
    <property type="match status" value="1"/>
</dbReference>
<dbReference type="InterPro" id="IPR036770">
    <property type="entry name" value="Ankyrin_rpt-contain_sf"/>
</dbReference>
<reference evidence="7 8" key="1">
    <citation type="submission" date="2020-06" db="EMBL/GenBank/DDBJ databases">
        <authorList>
            <person name="Li R."/>
            <person name="Bekaert M."/>
        </authorList>
    </citation>
    <scope>NUCLEOTIDE SEQUENCE [LARGE SCALE GENOMIC DNA]</scope>
    <source>
        <strain evidence="8">wild</strain>
    </source>
</reference>
<dbReference type="PROSITE" id="PS50297">
    <property type="entry name" value="ANK_REP_REGION"/>
    <property type="match status" value="9"/>
</dbReference>
<keyword evidence="5" id="KW-1133">Transmembrane helix</keyword>
<evidence type="ECO:0000256" key="5">
    <source>
        <dbReference type="SAM" id="Phobius"/>
    </source>
</evidence>
<keyword evidence="5" id="KW-0812">Transmembrane</keyword>
<evidence type="ECO:0000256" key="3">
    <source>
        <dbReference type="PROSITE-ProRule" id="PRU00023"/>
    </source>
</evidence>
<dbReference type="PANTHER" id="PTHR24198:SF165">
    <property type="entry name" value="ANKYRIN REPEAT-CONTAINING PROTEIN-RELATED"/>
    <property type="match status" value="1"/>
</dbReference>
<feature type="coiled-coil region" evidence="4">
    <location>
        <begin position="68"/>
        <end position="95"/>
    </location>
</feature>
<keyword evidence="2 3" id="KW-0040">ANK repeat</keyword>
<feature type="domain" description="Novel STAND NTPase 3" evidence="6">
    <location>
        <begin position="122"/>
        <end position="243"/>
    </location>
</feature>
<dbReference type="InterPro" id="IPR002110">
    <property type="entry name" value="Ankyrin_rpt"/>
</dbReference>
<sequence>MSSSQDFLRLYHAKQFEFKVKFEIEKYRKEACGAVLVMLMFIIGLVQIPLRDSCELDDKIATYMANENTGIERKIVAIEDDKKELKDKIRKLENDFVKVPYHVKEFQNEILKDWARKLKKIVKTRATEFIYEKCRTQKVIVIAGTTGAGKSASAYYAAFRLKEESGYTIIPARQSIDITNYHVPGTKQIFIIDDFIGKYTVDETDVGLWEKNGPLLNMIFSNNDDTKLILTSRTYIWQPERYKCLGFSAYTCDLLSNQLSLLLTERWGMCHSYLNQVDIKALDDETILMYSFFPSLCSSYTSSEKIPVESFFTVPHQIIEDEINNFKIKSQISFIALAILAIKQKISKTSFSINNQYYDELLQDVFHESAFLQHPSKNLLTSSLVGLTGTYVKTDSDNFMFTHETLQKIVLRCIAKTLMKSLIKYCKTEVILNQLRLNCFYVEQDDFTIEVTAENEDAYFQRLVYELGEGCNKAIFENDQNKIPEFRPKFLEYMKKYLSHEYWKKTQEDMPALHVVSALGYHDYTAFFIQDNKMINQKDRDGNIPLHLACMKGHTKIVDSLVENKSIIDIANNEGLKPFVYACENNAMQVVVYLLNHSTKWINVNEKYQIRNKGSVLHIASAKGFASLVFLLLKNKADVDAQDGSGCTPLHLASNSDVVKALLHFSAKINVVDSFGRSPVYLACSTNQEKVLQLLIEKNADINQKSIAGIRPLHAACQSGNISIVKILLEKGAKVNSAKPGKVPLHEACRSGNESIINILIESNASVNHKTKDGLTPLHEACMNGHVKIAQILLHNKADVDEADKHGWTALFFSCANGYSTIVDLLLQHGANDHTDVVDSLLRSHASVNHCDKDSCSSLAAACKTGNIDVVNLLLTNGADINLADKDMITPLHTACVYHHTNVVLKLLEHNANINAQDQLRQTPLCKASLNGYNDIVDILLNQGAFIDVCDNSGISPLAIADKKDIKP</sequence>
<protein>
    <recommendedName>
        <fullName evidence="6">Novel STAND NTPase 3 domain-containing protein</fullName>
    </recommendedName>
</protein>
<evidence type="ECO:0000313" key="7">
    <source>
        <dbReference type="EMBL" id="CAC5409009.1"/>
    </source>
</evidence>
<feature type="repeat" description="ANK" evidence="3">
    <location>
        <begin position="920"/>
        <end position="952"/>
    </location>
</feature>
<dbReference type="Pfam" id="PF13857">
    <property type="entry name" value="Ank_5"/>
    <property type="match status" value="2"/>
</dbReference>
<evidence type="ECO:0000256" key="4">
    <source>
        <dbReference type="SAM" id="Coils"/>
    </source>
</evidence>
<gene>
    <name evidence="7" type="ORF">MCOR_42342</name>
</gene>
<dbReference type="InterPro" id="IPR049050">
    <property type="entry name" value="nSTAND3"/>
</dbReference>
<dbReference type="Proteomes" id="UP000507470">
    <property type="component" value="Unassembled WGS sequence"/>
</dbReference>
<feature type="repeat" description="ANK" evidence="3">
    <location>
        <begin position="854"/>
        <end position="886"/>
    </location>
</feature>
<dbReference type="GO" id="GO:0005737">
    <property type="term" value="C:cytoplasm"/>
    <property type="evidence" value="ECO:0007669"/>
    <property type="project" value="TreeGrafter"/>
</dbReference>
<dbReference type="Pfam" id="PF20720">
    <property type="entry name" value="nSTAND3"/>
    <property type="match status" value="1"/>
</dbReference>
<name>A0A6J8DLN1_MYTCO</name>
<proteinExistence type="predicted"/>
<dbReference type="EMBL" id="CACVKT020007620">
    <property type="protein sequence ID" value="CAC5409009.1"/>
    <property type="molecule type" value="Genomic_DNA"/>
</dbReference>
<feature type="repeat" description="ANK" evidence="3">
    <location>
        <begin position="887"/>
        <end position="919"/>
    </location>
</feature>
<keyword evidence="5" id="KW-0472">Membrane</keyword>
<dbReference type="PRINTS" id="PR01415">
    <property type="entry name" value="ANKYRIN"/>
</dbReference>
<evidence type="ECO:0000256" key="1">
    <source>
        <dbReference type="ARBA" id="ARBA00022737"/>
    </source>
</evidence>
<evidence type="ECO:0000313" key="8">
    <source>
        <dbReference type="Proteomes" id="UP000507470"/>
    </source>
</evidence>
<feature type="repeat" description="ANK" evidence="3">
    <location>
        <begin position="740"/>
        <end position="772"/>
    </location>
</feature>
<feature type="repeat" description="ANK" evidence="3">
    <location>
        <begin position="541"/>
        <end position="573"/>
    </location>
</feature>
<evidence type="ECO:0000256" key="2">
    <source>
        <dbReference type="ARBA" id="ARBA00023043"/>
    </source>
</evidence>
<dbReference type="OrthoDB" id="6135624at2759"/>
<evidence type="ECO:0000259" key="6">
    <source>
        <dbReference type="Pfam" id="PF20720"/>
    </source>
</evidence>
<feature type="repeat" description="ANK" evidence="3">
    <location>
        <begin position="612"/>
        <end position="644"/>
    </location>
</feature>
<feature type="repeat" description="ANK" evidence="3">
    <location>
        <begin position="675"/>
        <end position="707"/>
    </location>
</feature>
<feature type="repeat" description="ANK" evidence="3">
    <location>
        <begin position="708"/>
        <end position="740"/>
    </location>
</feature>
<dbReference type="SMART" id="SM00248">
    <property type="entry name" value="ANK"/>
    <property type="match status" value="13"/>
</dbReference>